<dbReference type="GeneID" id="27711188"/>
<dbReference type="InterPro" id="IPR058502">
    <property type="entry name" value="PLL-like_beta-prop"/>
</dbReference>
<feature type="region of interest" description="Disordered" evidence="1">
    <location>
        <begin position="1"/>
        <end position="39"/>
    </location>
</feature>
<feature type="region of interest" description="Disordered" evidence="1">
    <location>
        <begin position="120"/>
        <end position="141"/>
    </location>
</feature>
<proteinExistence type="predicted"/>
<sequence>MENESYSQLEVAPSERISHPPPQSLQPDRGGRFQEATTDKQALIFDPSPEKQALIFNHGSSDPIALPAKEPESTAYRTELPTWRDRTESIRGWKRNRKRWMIAGIVALVAIAALAGGLGGGLTSKHSKSKPSATSTPSPTMSGTAAALESYAFPTAVSWGYPHLEVFALNSSIFPEWKYRTSSGQSSGTTGWQPATDGTGAFESIGGQTSPHELAVAALARNGTNVNVFVSGEALNLDTKHHDTSMVWGPSDILWTNLAGILTSPPTAASWGADRMDVFVINTGDSLSQLVWTSDDGWSDWVFGVSGPVYFNSYAPTVVSWAENRYDIFLVGGPDQALYHRYWDGSNWEPSTTDYENLGGFCTSRPVAASRKAGSLDILVRGGDAGLWHMSFSQDQPTPEQWSNWTQISGNQTVQAEPEAVRWDANNLHVFAWGSDGTLLHKTFHAGNSSWTPEIGFDVLGQDLSGPPKAVNDGQSIHVFAYLKDGQLGHKTWDAASTQWSPQGSFELLGAV</sequence>
<feature type="domain" description="PLL-like beta propeller" evidence="3">
    <location>
        <begin position="249"/>
        <end position="506"/>
    </location>
</feature>
<protein>
    <recommendedName>
        <fullName evidence="3">PLL-like beta propeller domain-containing protein</fullName>
    </recommendedName>
</protein>
<dbReference type="OrthoDB" id="406838at2759"/>
<reference evidence="4 5" key="1">
    <citation type="submission" date="2015-01" db="EMBL/GenBank/DDBJ databases">
        <title>The Genome Sequence of Fonsecaea multimorphosa CBS 102226.</title>
        <authorList>
            <consortium name="The Broad Institute Genomics Platform"/>
            <person name="Cuomo C."/>
            <person name="de Hoog S."/>
            <person name="Gorbushina A."/>
            <person name="Stielow B."/>
            <person name="Teixiera M."/>
            <person name="Abouelleil A."/>
            <person name="Chapman S.B."/>
            <person name="Priest M."/>
            <person name="Young S.K."/>
            <person name="Wortman J."/>
            <person name="Nusbaum C."/>
            <person name="Birren B."/>
        </authorList>
    </citation>
    <scope>NUCLEOTIDE SEQUENCE [LARGE SCALE GENOMIC DNA]</scope>
    <source>
        <strain evidence="4 5">CBS 102226</strain>
    </source>
</reference>
<organism evidence="4 5">
    <name type="scientific">Fonsecaea multimorphosa CBS 102226</name>
    <dbReference type="NCBI Taxonomy" id="1442371"/>
    <lineage>
        <taxon>Eukaryota</taxon>
        <taxon>Fungi</taxon>
        <taxon>Dikarya</taxon>
        <taxon>Ascomycota</taxon>
        <taxon>Pezizomycotina</taxon>
        <taxon>Eurotiomycetes</taxon>
        <taxon>Chaetothyriomycetidae</taxon>
        <taxon>Chaetothyriales</taxon>
        <taxon>Herpotrichiellaceae</taxon>
        <taxon>Fonsecaea</taxon>
    </lineage>
</organism>
<feature type="compositionally biased region" description="Low complexity" evidence="1">
    <location>
        <begin position="130"/>
        <end position="141"/>
    </location>
</feature>
<dbReference type="VEuPathDB" id="FungiDB:Z520_05442"/>
<dbReference type="RefSeq" id="XP_016633104.1">
    <property type="nucleotide sequence ID" value="XM_016775945.1"/>
</dbReference>
<dbReference type="EMBL" id="KN848070">
    <property type="protein sequence ID" value="KIX98981.1"/>
    <property type="molecule type" value="Genomic_DNA"/>
</dbReference>
<keyword evidence="5" id="KW-1185">Reference proteome</keyword>
<dbReference type="SUPFAM" id="SSF89372">
    <property type="entry name" value="Fucose-specific lectin"/>
    <property type="match status" value="2"/>
</dbReference>
<dbReference type="STRING" id="1442371.A0A0D2IPX5"/>
<dbReference type="Pfam" id="PF26607">
    <property type="entry name" value="DUF8189"/>
    <property type="match status" value="1"/>
</dbReference>
<evidence type="ECO:0000259" key="3">
    <source>
        <dbReference type="Pfam" id="PF26607"/>
    </source>
</evidence>
<gene>
    <name evidence="4" type="ORF">Z520_05442</name>
</gene>
<keyword evidence="2" id="KW-0472">Membrane</keyword>
<evidence type="ECO:0000256" key="1">
    <source>
        <dbReference type="SAM" id="MobiDB-lite"/>
    </source>
</evidence>
<dbReference type="CDD" id="cd22954">
    <property type="entry name" value="PLL_lectin"/>
    <property type="match status" value="1"/>
</dbReference>
<evidence type="ECO:0000256" key="2">
    <source>
        <dbReference type="SAM" id="Phobius"/>
    </source>
</evidence>
<dbReference type="Gene3D" id="2.120.10.70">
    <property type="entry name" value="Fucose-specific lectin"/>
    <property type="match status" value="2"/>
</dbReference>
<keyword evidence="2" id="KW-0812">Transmembrane</keyword>
<accession>A0A0D2IPX5</accession>
<evidence type="ECO:0000313" key="4">
    <source>
        <dbReference type="EMBL" id="KIX98981.1"/>
    </source>
</evidence>
<feature type="transmembrane region" description="Helical" evidence="2">
    <location>
        <begin position="100"/>
        <end position="122"/>
    </location>
</feature>
<evidence type="ECO:0000313" key="5">
    <source>
        <dbReference type="Proteomes" id="UP000053411"/>
    </source>
</evidence>
<keyword evidence="2" id="KW-1133">Transmembrane helix</keyword>
<dbReference type="AlphaFoldDB" id="A0A0D2IPX5"/>
<name>A0A0D2IPX5_9EURO</name>
<dbReference type="Proteomes" id="UP000053411">
    <property type="component" value="Unassembled WGS sequence"/>
</dbReference>